<comment type="caution">
    <text evidence="2">The sequence shown here is derived from an EMBL/GenBank/DDBJ whole genome shotgun (WGS) entry which is preliminary data.</text>
</comment>
<protein>
    <recommendedName>
        <fullName evidence="1">HicB-like antitoxin of toxin-antitoxin system domain-containing protein</fullName>
    </recommendedName>
</protein>
<dbReference type="InterPro" id="IPR035069">
    <property type="entry name" value="TTHA1013/TTHA0281-like"/>
</dbReference>
<feature type="domain" description="HicB-like antitoxin of toxin-antitoxin system" evidence="1">
    <location>
        <begin position="14"/>
        <end position="68"/>
    </location>
</feature>
<dbReference type="PANTHER" id="PTHR34504:SF4">
    <property type="entry name" value="ANTITOXIN HICB"/>
    <property type="match status" value="1"/>
</dbReference>
<dbReference type="InterPro" id="IPR051404">
    <property type="entry name" value="TA_system_antitoxin"/>
</dbReference>
<accession>A0A1F5G296</accession>
<dbReference type="SUPFAM" id="SSF143100">
    <property type="entry name" value="TTHA1013/TTHA0281-like"/>
    <property type="match status" value="1"/>
</dbReference>
<dbReference type="InterPro" id="IPR031807">
    <property type="entry name" value="HicB-like"/>
</dbReference>
<evidence type="ECO:0000313" key="2">
    <source>
        <dbReference type="EMBL" id="OGD85937.1"/>
    </source>
</evidence>
<evidence type="ECO:0000313" key="3">
    <source>
        <dbReference type="Proteomes" id="UP000177069"/>
    </source>
</evidence>
<dbReference type="Pfam" id="PF15919">
    <property type="entry name" value="HicB_lk_antitox"/>
    <property type="match status" value="1"/>
</dbReference>
<proteinExistence type="predicted"/>
<reference evidence="2 3" key="1">
    <citation type="journal article" date="2016" name="Nat. Commun.">
        <title>Thousands of microbial genomes shed light on interconnected biogeochemical processes in an aquifer system.</title>
        <authorList>
            <person name="Anantharaman K."/>
            <person name="Brown C.T."/>
            <person name="Hug L.A."/>
            <person name="Sharon I."/>
            <person name="Castelle C.J."/>
            <person name="Probst A.J."/>
            <person name="Thomas B.C."/>
            <person name="Singh A."/>
            <person name="Wilkins M.J."/>
            <person name="Karaoz U."/>
            <person name="Brodie E.L."/>
            <person name="Williams K.H."/>
            <person name="Hubbard S.S."/>
            <person name="Banfield J.F."/>
        </authorList>
    </citation>
    <scope>NUCLEOTIDE SEQUENCE [LARGE SCALE GENOMIC DNA]</scope>
</reference>
<dbReference type="Gene3D" id="3.30.160.250">
    <property type="match status" value="1"/>
</dbReference>
<dbReference type="EMBL" id="MFBA01000009">
    <property type="protein sequence ID" value="OGD85937.1"/>
    <property type="molecule type" value="Genomic_DNA"/>
</dbReference>
<organism evidence="2 3">
    <name type="scientific">Candidatus Curtissbacteria bacterium RIFCSPHIGHO2_01_FULL_41_13</name>
    <dbReference type="NCBI Taxonomy" id="1797745"/>
    <lineage>
        <taxon>Bacteria</taxon>
        <taxon>Candidatus Curtissiibacteriota</taxon>
    </lineage>
</organism>
<gene>
    <name evidence="2" type="ORF">A2696_00835</name>
</gene>
<evidence type="ECO:0000259" key="1">
    <source>
        <dbReference type="Pfam" id="PF15919"/>
    </source>
</evidence>
<sequence>MLKRSEKVAEYELPIKIEAQKTGGYVVTCPVWKDCYAQGDTVEEATLEITAAAQSLIELYKEEDLPIPLKPLKNKRLDNPLILPVIVTA</sequence>
<dbReference type="Proteomes" id="UP000177069">
    <property type="component" value="Unassembled WGS sequence"/>
</dbReference>
<name>A0A1F5G296_9BACT</name>
<dbReference type="PANTHER" id="PTHR34504">
    <property type="entry name" value="ANTITOXIN HICB"/>
    <property type="match status" value="1"/>
</dbReference>
<dbReference type="AlphaFoldDB" id="A0A1F5G296"/>